<reference evidence="3 4" key="1">
    <citation type="journal article" date="2022" name="Nat. Ecol. Evol.">
        <title>A masculinizing supergene underlies an exaggerated male reproductive morph in a spider.</title>
        <authorList>
            <person name="Hendrickx F."/>
            <person name="De Corte Z."/>
            <person name="Sonet G."/>
            <person name="Van Belleghem S.M."/>
            <person name="Kostlbacher S."/>
            <person name="Vangestel C."/>
        </authorList>
    </citation>
    <scope>NUCLEOTIDE SEQUENCE [LARGE SCALE GENOMIC DNA]</scope>
    <source>
        <strain evidence="3">W744_W776</strain>
    </source>
</reference>
<dbReference type="EMBL" id="JAFNEN010000509">
    <property type="protein sequence ID" value="KAG8181527.1"/>
    <property type="molecule type" value="Genomic_DNA"/>
</dbReference>
<keyword evidence="4" id="KW-1185">Reference proteome</keyword>
<feature type="compositionally biased region" description="Low complexity" evidence="2">
    <location>
        <begin position="410"/>
        <end position="423"/>
    </location>
</feature>
<feature type="compositionally biased region" description="Low complexity" evidence="2">
    <location>
        <begin position="319"/>
        <end position="328"/>
    </location>
</feature>
<name>A0AAV6UAE8_9ARAC</name>
<keyword evidence="1" id="KW-0175">Coiled coil</keyword>
<proteinExistence type="predicted"/>
<evidence type="ECO:0000313" key="3">
    <source>
        <dbReference type="EMBL" id="KAG8181527.1"/>
    </source>
</evidence>
<evidence type="ECO:0000256" key="2">
    <source>
        <dbReference type="SAM" id="MobiDB-lite"/>
    </source>
</evidence>
<evidence type="ECO:0000256" key="1">
    <source>
        <dbReference type="SAM" id="Coils"/>
    </source>
</evidence>
<comment type="caution">
    <text evidence="3">The sequence shown here is derived from an EMBL/GenBank/DDBJ whole genome shotgun (WGS) entry which is preliminary data.</text>
</comment>
<protein>
    <submittedName>
        <fullName evidence="3">Uncharacterized protein</fullName>
    </submittedName>
</protein>
<feature type="compositionally biased region" description="Polar residues" evidence="2">
    <location>
        <begin position="254"/>
        <end position="271"/>
    </location>
</feature>
<sequence>MLKGGPRLSAQDTQRQKKRLSFKDPEIEGPQVGYRPPKGQSNLARGSLSLEDQAFHIAHNVGSAFSDLTLQEEGASGQDFFDSQSADLEDSKAEALIKDCFLTDTSYQRNPPKQSLRISAEDQEFLDDLSPPIPNMRGPTIEGNSINDHPKRNSIPSDEGPNLPSSAQHQIQLLKYQLEQQSQQTRLANHQVELLTDQVGAESAARIKAQEQNNQLMIQNQELLNHIERLFQQVEELEKQIKMYERSSKIPHIQEQQSTQYRPRPNYSGTRRLSGDATPEKPTLSTDHSNFATPRRGSYNSPKPNPVQQHKTGNPAPPKLSLSPPQQQNRRTPLAKPYAPSTIQQNRQQDSKGLLHIGDTSPPVQRSNSPFDSSGWRTKQSSEHLENVDSSWQAKQPSEVLEKSRARTGSFSSFSKLKPPSESINPTKNTSLGGGAVDSITNKKYSSSTSDLYSSTSSAYQPMKPLGIDDAASSSKTSISNVNVTASKLPRFQPYTGSGRRSSLTRDFEQFSAMGKDKFKTAPQTSFFNR</sequence>
<evidence type="ECO:0000313" key="4">
    <source>
        <dbReference type="Proteomes" id="UP000827092"/>
    </source>
</evidence>
<dbReference type="AlphaFoldDB" id="A0AAV6UAE8"/>
<feature type="coiled-coil region" evidence="1">
    <location>
        <begin position="206"/>
        <end position="247"/>
    </location>
</feature>
<feature type="compositionally biased region" description="Polar residues" evidence="2">
    <location>
        <begin position="362"/>
        <end position="379"/>
    </location>
</feature>
<gene>
    <name evidence="3" type="ORF">JTE90_014255</name>
</gene>
<dbReference type="Proteomes" id="UP000827092">
    <property type="component" value="Unassembled WGS sequence"/>
</dbReference>
<feature type="region of interest" description="Disordered" evidence="2">
    <location>
        <begin position="248"/>
        <end position="440"/>
    </location>
</feature>
<feature type="region of interest" description="Disordered" evidence="2">
    <location>
        <begin position="1"/>
        <end position="44"/>
    </location>
</feature>
<feature type="region of interest" description="Disordered" evidence="2">
    <location>
        <begin position="128"/>
        <end position="167"/>
    </location>
</feature>
<accession>A0AAV6UAE8</accession>
<organism evidence="3 4">
    <name type="scientific">Oedothorax gibbosus</name>
    <dbReference type="NCBI Taxonomy" id="931172"/>
    <lineage>
        <taxon>Eukaryota</taxon>
        <taxon>Metazoa</taxon>
        <taxon>Ecdysozoa</taxon>
        <taxon>Arthropoda</taxon>
        <taxon>Chelicerata</taxon>
        <taxon>Arachnida</taxon>
        <taxon>Araneae</taxon>
        <taxon>Araneomorphae</taxon>
        <taxon>Entelegynae</taxon>
        <taxon>Araneoidea</taxon>
        <taxon>Linyphiidae</taxon>
        <taxon>Erigoninae</taxon>
        <taxon>Oedothorax</taxon>
    </lineage>
</organism>
<feature type="compositionally biased region" description="Polar residues" evidence="2">
    <location>
        <begin position="283"/>
        <end position="312"/>
    </location>
</feature>